<dbReference type="SFLD" id="SFLDG01088">
    <property type="entry name" value="antiviral_proteins"/>
    <property type="match status" value="1"/>
</dbReference>
<dbReference type="PANTHER" id="PTHR21339:SF0">
    <property type="entry name" value="S-ADENOSYLMETHIONINE-DEPENDENT NUCLEOTIDE DEHYDRATASE RSAD2"/>
    <property type="match status" value="1"/>
</dbReference>
<dbReference type="SMART" id="SM00729">
    <property type="entry name" value="Elp3"/>
    <property type="match status" value="1"/>
</dbReference>
<evidence type="ECO:0000256" key="4">
    <source>
        <dbReference type="ARBA" id="ARBA00022723"/>
    </source>
</evidence>
<keyword evidence="6" id="KW-0411">Iron-sulfur</keyword>
<evidence type="ECO:0000313" key="11">
    <source>
        <dbReference type="Proteomes" id="UP001447188"/>
    </source>
</evidence>
<dbReference type="PROSITE" id="PS51918">
    <property type="entry name" value="RADICAL_SAM"/>
    <property type="match status" value="1"/>
</dbReference>
<keyword evidence="4" id="KW-0479">Metal-binding</keyword>
<keyword evidence="5" id="KW-0408">Iron</keyword>
<dbReference type="Proteomes" id="UP001447188">
    <property type="component" value="Unassembled WGS sequence"/>
</dbReference>
<proteinExistence type="predicted"/>
<evidence type="ECO:0000259" key="9">
    <source>
        <dbReference type="PROSITE" id="PS51918"/>
    </source>
</evidence>
<organism evidence="10 11">
    <name type="scientific">Discina gigas</name>
    <dbReference type="NCBI Taxonomy" id="1032678"/>
    <lineage>
        <taxon>Eukaryota</taxon>
        <taxon>Fungi</taxon>
        <taxon>Dikarya</taxon>
        <taxon>Ascomycota</taxon>
        <taxon>Pezizomycotina</taxon>
        <taxon>Pezizomycetes</taxon>
        <taxon>Pezizales</taxon>
        <taxon>Discinaceae</taxon>
        <taxon>Discina</taxon>
    </lineage>
</organism>
<comment type="cofactor">
    <cofactor evidence="1">
        <name>[4Fe-4S] cluster</name>
        <dbReference type="ChEBI" id="CHEBI:49883"/>
    </cofactor>
</comment>
<dbReference type="InterPro" id="IPR006638">
    <property type="entry name" value="Elp3/MiaA/NifB-like_rSAM"/>
</dbReference>
<dbReference type="PANTHER" id="PTHR21339">
    <property type="entry name" value="RADICAL S-ADENOSYL METHIONINE DOMAIN-CONTAINING PROTEIN 2"/>
    <property type="match status" value="1"/>
</dbReference>
<evidence type="ECO:0000256" key="6">
    <source>
        <dbReference type="ARBA" id="ARBA00023014"/>
    </source>
</evidence>
<dbReference type="Pfam" id="PF04055">
    <property type="entry name" value="Radical_SAM"/>
    <property type="match status" value="1"/>
</dbReference>
<keyword evidence="2" id="KW-0004">4Fe-4S</keyword>
<dbReference type="SFLD" id="SFLDG01067">
    <property type="entry name" value="SPASM/twitch_domain_containing"/>
    <property type="match status" value="1"/>
</dbReference>
<sequence>MFIGFISFLGAVSVLGLYLLFTRFYESSRQIVPVSVNYHYTRKCNYECGFCFHTAKSSYMLPLAHSKRGLKLLKEAGMRKVNFAGGEPFLYPRFLASMVVYCKDELHLESVSIVTNGSLVKEKFLRDYGKYIDILAVSCDSFNETTNIRIGRGTGEHIAKLKVLSHLCREYGIKFKVNTVVNRFNFDEDMNAGITAIDPFRWKCFQVLIIKGENNSQTTLRDATKFSITNEEFQQFCEKHAHKKCLVPESNEVMRSSYLILDEYMRFLDKDEDRASDSILEVGVKAALEKVNWDQDNFVVRGGLYNWTKEADSCGPSGCESSDPMLDW</sequence>
<gene>
    <name evidence="10" type="ORF">Q9L58_008734</name>
</gene>
<feature type="domain" description="Radical SAM core" evidence="9">
    <location>
        <begin position="26"/>
        <end position="246"/>
    </location>
</feature>
<dbReference type="InterPro" id="IPR058240">
    <property type="entry name" value="rSAM_sf"/>
</dbReference>
<keyword evidence="11" id="KW-1185">Reference proteome</keyword>
<dbReference type="SFLD" id="SFLDF00318">
    <property type="entry name" value="Viperin"/>
    <property type="match status" value="1"/>
</dbReference>
<protein>
    <recommendedName>
        <fullName evidence="9">Radical SAM core domain-containing protein</fullName>
    </recommendedName>
</protein>
<dbReference type="InterPro" id="IPR051196">
    <property type="entry name" value="RSAD2/Viperin_antiviral"/>
</dbReference>
<dbReference type="EMBL" id="JBBBZM010000172">
    <property type="protein sequence ID" value="KAL0632373.1"/>
    <property type="molecule type" value="Genomic_DNA"/>
</dbReference>
<dbReference type="Gene3D" id="3.20.20.70">
    <property type="entry name" value="Aldolase class I"/>
    <property type="match status" value="1"/>
</dbReference>
<dbReference type="SUPFAM" id="SSF102114">
    <property type="entry name" value="Radical SAM enzymes"/>
    <property type="match status" value="1"/>
</dbReference>
<keyword evidence="3" id="KW-0949">S-adenosyl-L-methionine</keyword>
<dbReference type="NCBIfam" id="NF038283">
    <property type="entry name" value="viperin_w_prok"/>
    <property type="match status" value="1"/>
</dbReference>
<reference evidence="10 11" key="1">
    <citation type="submission" date="2024-02" db="EMBL/GenBank/DDBJ databases">
        <title>Discinaceae phylogenomics.</title>
        <authorList>
            <person name="Dirks A.C."/>
            <person name="James T.Y."/>
        </authorList>
    </citation>
    <scope>NUCLEOTIDE SEQUENCE [LARGE SCALE GENOMIC DNA]</scope>
    <source>
        <strain evidence="10 11">ACD0624</strain>
    </source>
</reference>
<evidence type="ECO:0000256" key="1">
    <source>
        <dbReference type="ARBA" id="ARBA00001966"/>
    </source>
</evidence>
<dbReference type="CDD" id="cd01335">
    <property type="entry name" value="Radical_SAM"/>
    <property type="match status" value="1"/>
</dbReference>
<comment type="caution">
    <text evidence="10">The sequence shown here is derived from an EMBL/GenBank/DDBJ whole genome shotgun (WGS) entry which is preliminary data.</text>
</comment>
<evidence type="ECO:0000256" key="8">
    <source>
        <dbReference type="ARBA" id="ARBA00023128"/>
    </source>
</evidence>
<dbReference type="InterPro" id="IPR013785">
    <property type="entry name" value="Aldolase_TIM"/>
</dbReference>
<evidence type="ECO:0000256" key="5">
    <source>
        <dbReference type="ARBA" id="ARBA00023004"/>
    </source>
</evidence>
<keyword evidence="8" id="KW-0496">Mitochondrion</keyword>
<dbReference type="InterPro" id="IPR007197">
    <property type="entry name" value="rSAM"/>
</dbReference>
<evidence type="ECO:0000256" key="3">
    <source>
        <dbReference type="ARBA" id="ARBA00022691"/>
    </source>
</evidence>
<dbReference type="SFLD" id="SFLDS00029">
    <property type="entry name" value="Radical_SAM"/>
    <property type="match status" value="1"/>
</dbReference>
<evidence type="ECO:0000313" key="10">
    <source>
        <dbReference type="EMBL" id="KAL0632373.1"/>
    </source>
</evidence>
<keyword evidence="7" id="KW-0051">Antiviral defense</keyword>
<accession>A0ABR3G931</accession>
<name>A0ABR3G931_9PEZI</name>
<evidence type="ECO:0000256" key="7">
    <source>
        <dbReference type="ARBA" id="ARBA00023118"/>
    </source>
</evidence>
<evidence type="ECO:0000256" key="2">
    <source>
        <dbReference type="ARBA" id="ARBA00022485"/>
    </source>
</evidence>